<keyword evidence="2" id="KW-0285">Flavoprotein</keyword>
<feature type="domain" description="FAD-binding FR-type" evidence="11">
    <location>
        <begin position="4"/>
        <end position="109"/>
    </location>
</feature>
<dbReference type="InterPro" id="IPR050415">
    <property type="entry name" value="MRET"/>
</dbReference>
<evidence type="ECO:0000256" key="1">
    <source>
        <dbReference type="ARBA" id="ARBA00001974"/>
    </source>
</evidence>
<dbReference type="PRINTS" id="PR00409">
    <property type="entry name" value="PHDIOXRDTASE"/>
</dbReference>
<dbReference type="PANTHER" id="PTHR47354:SF8">
    <property type="entry name" value="1,2-PHENYLACETYL-COA EPOXIDASE, SUBUNIT E"/>
    <property type="match status" value="1"/>
</dbReference>
<evidence type="ECO:0000256" key="2">
    <source>
        <dbReference type="ARBA" id="ARBA00022630"/>
    </source>
</evidence>
<dbReference type="OrthoDB" id="9796486at2"/>
<keyword evidence="7" id="KW-0408">Iron</keyword>
<dbReference type="InterPro" id="IPR006058">
    <property type="entry name" value="2Fe2S_fd_BS"/>
</dbReference>
<accession>A0A2S5TGQ0</accession>
<keyword evidence="3" id="KW-0001">2Fe-2S</keyword>
<dbReference type="Gene3D" id="3.10.20.30">
    <property type="match status" value="1"/>
</dbReference>
<keyword evidence="13" id="KW-1185">Reference proteome</keyword>
<dbReference type="SUPFAM" id="SSF54292">
    <property type="entry name" value="2Fe-2S ferredoxin-like"/>
    <property type="match status" value="1"/>
</dbReference>
<dbReference type="PROSITE" id="PS51384">
    <property type="entry name" value="FAD_FR"/>
    <property type="match status" value="1"/>
</dbReference>
<evidence type="ECO:0000256" key="6">
    <source>
        <dbReference type="ARBA" id="ARBA00023002"/>
    </source>
</evidence>
<keyword evidence="5" id="KW-0274">FAD</keyword>
<evidence type="ECO:0000256" key="7">
    <source>
        <dbReference type="ARBA" id="ARBA00023004"/>
    </source>
</evidence>
<evidence type="ECO:0000256" key="5">
    <source>
        <dbReference type="ARBA" id="ARBA00022827"/>
    </source>
</evidence>
<dbReference type="AlphaFoldDB" id="A0A2S5TGQ0"/>
<comment type="caution">
    <text evidence="12">The sequence shown here is derived from an EMBL/GenBank/DDBJ whole genome shotgun (WGS) entry which is preliminary data.</text>
</comment>
<dbReference type="InterPro" id="IPR017927">
    <property type="entry name" value="FAD-bd_FR_type"/>
</dbReference>
<protein>
    <submittedName>
        <fullName evidence="12">3-ketosteroid-9-alpha-hydroxylase</fullName>
    </submittedName>
</protein>
<evidence type="ECO:0000313" key="13">
    <source>
        <dbReference type="Proteomes" id="UP000238220"/>
    </source>
</evidence>
<dbReference type="PROSITE" id="PS00197">
    <property type="entry name" value="2FE2S_FER_1"/>
    <property type="match status" value="1"/>
</dbReference>
<dbReference type="InterPro" id="IPR012675">
    <property type="entry name" value="Beta-grasp_dom_sf"/>
</dbReference>
<dbReference type="Pfam" id="PF00175">
    <property type="entry name" value="NAD_binding_1"/>
    <property type="match status" value="1"/>
</dbReference>
<dbReference type="PRINTS" id="PR00371">
    <property type="entry name" value="FPNCR"/>
</dbReference>
<dbReference type="InterPro" id="IPR039261">
    <property type="entry name" value="FNR_nucleotide-bd"/>
</dbReference>
<dbReference type="PROSITE" id="PS51085">
    <property type="entry name" value="2FE2S_FER_2"/>
    <property type="match status" value="1"/>
</dbReference>
<evidence type="ECO:0000259" key="10">
    <source>
        <dbReference type="PROSITE" id="PS51085"/>
    </source>
</evidence>
<dbReference type="RefSeq" id="WP_104230041.1">
    <property type="nucleotide sequence ID" value="NZ_PSNW01000004.1"/>
</dbReference>
<keyword evidence="6" id="KW-0560">Oxidoreductase</keyword>
<dbReference type="Gene3D" id="3.40.50.80">
    <property type="entry name" value="Nucleotide-binding domain of ferredoxin-NADP reductase (FNR) module"/>
    <property type="match status" value="1"/>
</dbReference>
<comment type="cofactor">
    <cofactor evidence="9">
        <name>[2Fe-2S] cluster</name>
        <dbReference type="ChEBI" id="CHEBI:190135"/>
    </cofactor>
</comment>
<evidence type="ECO:0000313" key="12">
    <source>
        <dbReference type="EMBL" id="PPE74153.1"/>
    </source>
</evidence>
<dbReference type="Pfam" id="PF00111">
    <property type="entry name" value="Fer2"/>
    <property type="match status" value="1"/>
</dbReference>
<evidence type="ECO:0000256" key="3">
    <source>
        <dbReference type="ARBA" id="ARBA00022714"/>
    </source>
</evidence>
<dbReference type="CDD" id="cd06214">
    <property type="entry name" value="PA_degradation_oxidoreductase_like"/>
    <property type="match status" value="1"/>
</dbReference>
<dbReference type="EMBL" id="PSNW01000004">
    <property type="protein sequence ID" value="PPE74153.1"/>
    <property type="molecule type" value="Genomic_DNA"/>
</dbReference>
<dbReference type="Proteomes" id="UP000238220">
    <property type="component" value="Unassembled WGS sequence"/>
</dbReference>
<dbReference type="PANTHER" id="PTHR47354">
    <property type="entry name" value="NADH OXIDOREDUCTASE HCR"/>
    <property type="match status" value="1"/>
</dbReference>
<comment type="cofactor">
    <cofactor evidence="1">
        <name>FAD</name>
        <dbReference type="ChEBI" id="CHEBI:57692"/>
    </cofactor>
</comment>
<dbReference type="GO" id="GO:0050660">
    <property type="term" value="F:flavin adenine dinucleotide binding"/>
    <property type="evidence" value="ECO:0007669"/>
    <property type="project" value="TreeGrafter"/>
</dbReference>
<dbReference type="GO" id="GO:0046872">
    <property type="term" value="F:metal ion binding"/>
    <property type="evidence" value="ECO:0007669"/>
    <property type="project" value="UniProtKB-KW"/>
</dbReference>
<dbReference type="GO" id="GO:0051537">
    <property type="term" value="F:2 iron, 2 sulfur cluster binding"/>
    <property type="evidence" value="ECO:0007669"/>
    <property type="project" value="UniProtKB-KW"/>
</dbReference>
<dbReference type="InterPro" id="IPR017938">
    <property type="entry name" value="Riboflavin_synthase-like_b-brl"/>
</dbReference>
<proteinExistence type="predicted"/>
<keyword evidence="4" id="KW-0479">Metal-binding</keyword>
<dbReference type="CDD" id="cd00207">
    <property type="entry name" value="fer2"/>
    <property type="match status" value="1"/>
</dbReference>
<evidence type="ECO:0000256" key="8">
    <source>
        <dbReference type="ARBA" id="ARBA00023014"/>
    </source>
</evidence>
<sequence length="343" mass="37296">MSKIQYHPLKVAQVIEETADARSLVFDIPAELKDAFKYKPGQFLTLRVPCGAKPLPRCYSLSSTPTENGPLQVTIKRVAGGRASNWLCGCLRAGDTLDVAVPAGIFTPKSYDGDFLMFGGGSGVTPVLSIIRSVLNQGKGRIRLFYANRDERSVIFAAELAKLSREHPKRLQVIHWLDSVQGIPSQVQIEAMAQGWENAQCFICGPGIFMDTTAAALHQLGFPSARVHIERFVSLPEESDELPVPVAVEGGTVSQVEVELDGEVHKFEAQPGQLLIDAMEQAGMQPPYSCRAGACAACMCHLDDGEVEMITNQVLEQSDIAQGWILSCQAVAKSPVVKLRYPT</sequence>
<dbReference type="InterPro" id="IPR001709">
    <property type="entry name" value="Flavoprot_Pyr_Nucl_cyt_Rdtase"/>
</dbReference>
<dbReference type="SUPFAM" id="SSF63380">
    <property type="entry name" value="Riboflavin synthase domain-like"/>
    <property type="match status" value="1"/>
</dbReference>
<evidence type="ECO:0000256" key="9">
    <source>
        <dbReference type="ARBA" id="ARBA00034078"/>
    </source>
</evidence>
<dbReference type="SUPFAM" id="SSF52343">
    <property type="entry name" value="Ferredoxin reductase-like, C-terminal NADP-linked domain"/>
    <property type="match status" value="1"/>
</dbReference>
<dbReference type="Pfam" id="PF00970">
    <property type="entry name" value="FAD_binding_6"/>
    <property type="match status" value="1"/>
</dbReference>
<organism evidence="12 13">
    <name type="scientific">Solimonas fluminis</name>
    <dbReference type="NCBI Taxonomy" id="2086571"/>
    <lineage>
        <taxon>Bacteria</taxon>
        <taxon>Pseudomonadati</taxon>
        <taxon>Pseudomonadota</taxon>
        <taxon>Gammaproteobacteria</taxon>
        <taxon>Nevskiales</taxon>
        <taxon>Nevskiaceae</taxon>
        <taxon>Solimonas</taxon>
    </lineage>
</organism>
<feature type="domain" description="2Fe-2S ferredoxin-type" evidence="10">
    <location>
        <begin position="254"/>
        <end position="343"/>
    </location>
</feature>
<reference evidence="12 13" key="1">
    <citation type="submission" date="2018-02" db="EMBL/GenBank/DDBJ databases">
        <title>Genome sequencing of Solimonas sp. HR-BB.</title>
        <authorList>
            <person name="Lee Y."/>
            <person name="Jeon C.O."/>
        </authorList>
    </citation>
    <scope>NUCLEOTIDE SEQUENCE [LARGE SCALE GENOMIC DNA]</scope>
    <source>
        <strain evidence="12 13">HR-BB</strain>
    </source>
</reference>
<dbReference type="Gene3D" id="2.40.30.10">
    <property type="entry name" value="Translation factors"/>
    <property type="match status" value="1"/>
</dbReference>
<name>A0A2S5TGQ0_9GAMM</name>
<gene>
    <name evidence="12" type="ORF">C3942_08945</name>
</gene>
<evidence type="ECO:0000259" key="11">
    <source>
        <dbReference type="PROSITE" id="PS51384"/>
    </source>
</evidence>
<dbReference type="InterPro" id="IPR001433">
    <property type="entry name" value="OxRdtase_FAD/NAD-bd"/>
</dbReference>
<dbReference type="InterPro" id="IPR001041">
    <property type="entry name" value="2Fe-2S_ferredoxin-type"/>
</dbReference>
<dbReference type="InterPro" id="IPR036010">
    <property type="entry name" value="2Fe-2S_ferredoxin-like_sf"/>
</dbReference>
<dbReference type="GO" id="GO:0016491">
    <property type="term" value="F:oxidoreductase activity"/>
    <property type="evidence" value="ECO:0007669"/>
    <property type="project" value="UniProtKB-KW"/>
</dbReference>
<evidence type="ECO:0000256" key="4">
    <source>
        <dbReference type="ARBA" id="ARBA00022723"/>
    </source>
</evidence>
<keyword evidence="8" id="KW-0411">Iron-sulfur</keyword>
<dbReference type="InterPro" id="IPR008333">
    <property type="entry name" value="Cbr1-like_FAD-bd_dom"/>
</dbReference>